<dbReference type="Gramene" id="Pp3c16_19821V3.1">
    <property type="protein sequence ID" value="PAC:32984413.CDS.1"/>
    <property type="gene ID" value="Pp3c16_19821"/>
</dbReference>
<gene>
    <name evidence="2" type="ORF">PHYPA_021249</name>
</gene>
<dbReference type="Proteomes" id="UP000006727">
    <property type="component" value="Chromosome 16"/>
</dbReference>
<keyword evidence="1" id="KW-1133">Transmembrane helix</keyword>
<dbReference type="PaxDb" id="3218-PP1S327_65V6.1"/>
<sequence>MCQHIHQCFIQIRRGHTFIYSLLLLVYLFVNMYTCRGQLIWGVARKHGHSIVRGGPFIWPRLSLLLGAPLQMPPPASSIITIVIHTASTSTAVVMVVVVVSK</sequence>
<evidence type="ECO:0000313" key="4">
    <source>
        <dbReference type="Proteomes" id="UP000006727"/>
    </source>
</evidence>
<accession>A0A2K1J9D1</accession>
<proteinExistence type="predicted"/>
<name>A0A2K1J9D1_PHYPA</name>
<evidence type="ECO:0000313" key="2">
    <source>
        <dbReference type="EMBL" id="PNR38138.1"/>
    </source>
</evidence>
<dbReference type="AlphaFoldDB" id="A0A2K1J9D1"/>
<dbReference type="InParanoid" id="A0A2K1J9D1"/>
<reference evidence="2 4" key="1">
    <citation type="journal article" date="2008" name="Science">
        <title>The Physcomitrella genome reveals evolutionary insights into the conquest of land by plants.</title>
        <authorList>
            <person name="Rensing S."/>
            <person name="Lang D."/>
            <person name="Zimmer A."/>
            <person name="Terry A."/>
            <person name="Salamov A."/>
            <person name="Shapiro H."/>
            <person name="Nishiyama T."/>
            <person name="Perroud P.-F."/>
            <person name="Lindquist E."/>
            <person name="Kamisugi Y."/>
            <person name="Tanahashi T."/>
            <person name="Sakakibara K."/>
            <person name="Fujita T."/>
            <person name="Oishi K."/>
            <person name="Shin-I T."/>
            <person name="Kuroki Y."/>
            <person name="Toyoda A."/>
            <person name="Suzuki Y."/>
            <person name="Hashimoto A."/>
            <person name="Yamaguchi K."/>
            <person name="Sugano A."/>
            <person name="Kohara Y."/>
            <person name="Fujiyama A."/>
            <person name="Anterola A."/>
            <person name="Aoki S."/>
            <person name="Ashton N."/>
            <person name="Barbazuk W.B."/>
            <person name="Barker E."/>
            <person name="Bennetzen J."/>
            <person name="Bezanilla M."/>
            <person name="Blankenship R."/>
            <person name="Cho S.H."/>
            <person name="Dutcher S."/>
            <person name="Estelle M."/>
            <person name="Fawcett J.A."/>
            <person name="Gundlach H."/>
            <person name="Hanada K."/>
            <person name="Heyl A."/>
            <person name="Hicks K.A."/>
            <person name="Hugh J."/>
            <person name="Lohr M."/>
            <person name="Mayer K."/>
            <person name="Melkozernov A."/>
            <person name="Murata T."/>
            <person name="Nelson D."/>
            <person name="Pils B."/>
            <person name="Prigge M."/>
            <person name="Reiss B."/>
            <person name="Renner T."/>
            <person name="Rombauts S."/>
            <person name="Rushton P."/>
            <person name="Sanderfoot A."/>
            <person name="Schween G."/>
            <person name="Shiu S.-H."/>
            <person name="Stueber K."/>
            <person name="Theodoulou F.L."/>
            <person name="Tu H."/>
            <person name="Van de Peer Y."/>
            <person name="Verrier P.J."/>
            <person name="Waters E."/>
            <person name="Wood A."/>
            <person name="Yang L."/>
            <person name="Cove D."/>
            <person name="Cuming A."/>
            <person name="Hasebe M."/>
            <person name="Lucas S."/>
            <person name="Mishler D.B."/>
            <person name="Reski R."/>
            <person name="Grigoriev I."/>
            <person name="Quatrano R.S."/>
            <person name="Boore J.L."/>
        </authorList>
    </citation>
    <scope>NUCLEOTIDE SEQUENCE [LARGE SCALE GENOMIC DNA]</scope>
    <source>
        <strain evidence="3 4">cv. Gransden 2004</strain>
    </source>
</reference>
<keyword evidence="4" id="KW-1185">Reference proteome</keyword>
<evidence type="ECO:0000256" key="1">
    <source>
        <dbReference type="SAM" id="Phobius"/>
    </source>
</evidence>
<protein>
    <submittedName>
        <fullName evidence="2 3">Uncharacterized protein</fullName>
    </submittedName>
</protein>
<feature type="transmembrane region" description="Helical" evidence="1">
    <location>
        <begin position="79"/>
        <end position="100"/>
    </location>
</feature>
<reference evidence="3" key="3">
    <citation type="submission" date="2020-12" db="UniProtKB">
        <authorList>
            <consortium name="EnsemblPlants"/>
        </authorList>
    </citation>
    <scope>IDENTIFICATION</scope>
</reference>
<feature type="transmembrane region" description="Helical" evidence="1">
    <location>
        <begin position="17"/>
        <end position="34"/>
    </location>
</feature>
<evidence type="ECO:0000313" key="3">
    <source>
        <dbReference type="EnsemblPlants" id="PAC:32984413.CDS.1"/>
    </source>
</evidence>
<keyword evidence="1" id="KW-0472">Membrane</keyword>
<reference evidence="2 4" key="2">
    <citation type="journal article" date="2018" name="Plant J.">
        <title>The Physcomitrella patens chromosome-scale assembly reveals moss genome structure and evolution.</title>
        <authorList>
            <person name="Lang D."/>
            <person name="Ullrich K.K."/>
            <person name="Murat F."/>
            <person name="Fuchs J."/>
            <person name="Jenkins J."/>
            <person name="Haas F.B."/>
            <person name="Piednoel M."/>
            <person name="Gundlach H."/>
            <person name="Van Bel M."/>
            <person name="Meyberg R."/>
            <person name="Vives C."/>
            <person name="Morata J."/>
            <person name="Symeonidi A."/>
            <person name="Hiss M."/>
            <person name="Muchero W."/>
            <person name="Kamisugi Y."/>
            <person name="Saleh O."/>
            <person name="Blanc G."/>
            <person name="Decker E.L."/>
            <person name="van Gessel N."/>
            <person name="Grimwood J."/>
            <person name="Hayes R.D."/>
            <person name="Graham S.W."/>
            <person name="Gunter L.E."/>
            <person name="McDaniel S.F."/>
            <person name="Hoernstein S.N.W."/>
            <person name="Larsson A."/>
            <person name="Li F.W."/>
            <person name="Perroud P.F."/>
            <person name="Phillips J."/>
            <person name="Ranjan P."/>
            <person name="Rokshar D.S."/>
            <person name="Rothfels C.J."/>
            <person name="Schneider L."/>
            <person name="Shu S."/>
            <person name="Stevenson D.W."/>
            <person name="Thummler F."/>
            <person name="Tillich M."/>
            <person name="Villarreal Aguilar J.C."/>
            <person name="Widiez T."/>
            <person name="Wong G.K."/>
            <person name="Wymore A."/>
            <person name="Zhang Y."/>
            <person name="Zimmer A.D."/>
            <person name="Quatrano R.S."/>
            <person name="Mayer K.F.X."/>
            <person name="Goodstein D."/>
            <person name="Casacuberta J.M."/>
            <person name="Vandepoele K."/>
            <person name="Reski R."/>
            <person name="Cuming A.C."/>
            <person name="Tuskan G.A."/>
            <person name="Maumus F."/>
            <person name="Salse J."/>
            <person name="Schmutz J."/>
            <person name="Rensing S.A."/>
        </authorList>
    </citation>
    <scope>NUCLEOTIDE SEQUENCE [LARGE SCALE GENOMIC DNA]</scope>
    <source>
        <strain evidence="3 4">cv. Gransden 2004</strain>
    </source>
</reference>
<dbReference type="EnsemblPlants" id="Pp3c16_19821V3.1">
    <property type="protein sequence ID" value="PAC:32984413.CDS.1"/>
    <property type="gene ID" value="Pp3c16_19821"/>
</dbReference>
<dbReference type="EMBL" id="ABEU02000016">
    <property type="protein sequence ID" value="PNR38138.1"/>
    <property type="molecule type" value="Genomic_DNA"/>
</dbReference>
<organism evidence="2">
    <name type="scientific">Physcomitrium patens</name>
    <name type="common">Spreading-leaved earth moss</name>
    <name type="synonym">Physcomitrella patens</name>
    <dbReference type="NCBI Taxonomy" id="3218"/>
    <lineage>
        <taxon>Eukaryota</taxon>
        <taxon>Viridiplantae</taxon>
        <taxon>Streptophyta</taxon>
        <taxon>Embryophyta</taxon>
        <taxon>Bryophyta</taxon>
        <taxon>Bryophytina</taxon>
        <taxon>Bryopsida</taxon>
        <taxon>Funariidae</taxon>
        <taxon>Funariales</taxon>
        <taxon>Funariaceae</taxon>
        <taxon>Physcomitrium</taxon>
    </lineage>
</organism>
<keyword evidence="1" id="KW-0812">Transmembrane</keyword>